<feature type="domain" description="Xylanolytic transcriptional activator regulatory" evidence="6">
    <location>
        <begin position="862"/>
        <end position="936"/>
    </location>
</feature>
<comment type="subcellular location">
    <subcellularLocation>
        <location evidence="1">Nucleus</location>
    </subcellularLocation>
</comment>
<feature type="transmembrane region" description="Helical" evidence="5">
    <location>
        <begin position="20"/>
        <end position="37"/>
    </location>
</feature>
<keyword evidence="2" id="KW-0805">Transcription regulation</keyword>
<evidence type="ECO:0000313" key="7">
    <source>
        <dbReference type="EMBL" id="CRG86985.1"/>
    </source>
</evidence>
<dbReference type="GO" id="GO:0006351">
    <property type="term" value="P:DNA-templated transcription"/>
    <property type="evidence" value="ECO:0007669"/>
    <property type="project" value="InterPro"/>
</dbReference>
<dbReference type="InterPro" id="IPR029058">
    <property type="entry name" value="AB_hydrolase_fold"/>
</dbReference>
<accession>A0A0U1LUT6</accession>
<evidence type="ECO:0000256" key="5">
    <source>
        <dbReference type="SAM" id="Phobius"/>
    </source>
</evidence>
<dbReference type="EMBL" id="CVMT01000003">
    <property type="protein sequence ID" value="CRG86985.1"/>
    <property type="molecule type" value="Genomic_DNA"/>
</dbReference>
<evidence type="ECO:0000313" key="8">
    <source>
        <dbReference type="Proteomes" id="UP000054383"/>
    </source>
</evidence>
<evidence type="ECO:0000259" key="6">
    <source>
        <dbReference type="SMART" id="SM00906"/>
    </source>
</evidence>
<evidence type="ECO:0000256" key="2">
    <source>
        <dbReference type="ARBA" id="ARBA00023015"/>
    </source>
</evidence>
<evidence type="ECO:0000256" key="4">
    <source>
        <dbReference type="ARBA" id="ARBA00023242"/>
    </source>
</evidence>
<keyword evidence="5" id="KW-0812">Transmembrane</keyword>
<dbReference type="Pfam" id="PF04082">
    <property type="entry name" value="Fungal_trans"/>
    <property type="match status" value="1"/>
</dbReference>
<dbReference type="InterPro" id="IPR007219">
    <property type="entry name" value="XnlR_reg_dom"/>
</dbReference>
<evidence type="ECO:0000256" key="3">
    <source>
        <dbReference type="ARBA" id="ARBA00023163"/>
    </source>
</evidence>
<protein>
    <submittedName>
        <fullName evidence="7">Genome polyprotein</fullName>
    </submittedName>
</protein>
<evidence type="ECO:0000256" key="1">
    <source>
        <dbReference type="ARBA" id="ARBA00004123"/>
    </source>
</evidence>
<keyword evidence="5" id="KW-0472">Membrane</keyword>
<dbReference type="GO" id="GO:0008270">
    <property type="term" value="F:zinc ion binding"/>
    <property type="evidence" value="ECO:0007669"/>
    <property type="project" value="InterPro"/>
</dbReference>
<reference evidence="7 8" key="1">
    <citation type="submission" date="2015-04" db="EMBL/GenBank/DDBJ databases">
        <authorList>
            <person name="Syromyatnikov M.Y."/>
            <person name="Popov V.N."/>
        </authorList>
    </citation>
    <scope>NUCLEOTIDE SEQUENCE [LARGE SCALE GENOMIC DNA]</scope>
    <source>
        <strain evidence="7">WF-38-12</strain>
    </source>
</reference>
<dbReference type="PANTHER" id="PTHR31001:SF49">
    <property type="entry name" value="ZN(II)2CYS6 TRANSCRIPTION FACTOR (EUROFUNG)"/>
    <property type="match status" value="1"/>
</dbReference>
<dbReference type="GO" id="GO:0005634">
    <property type="term" value="C:nucleus"/>
    <property type="evidence" value="ECO:0007669"/>
    <property type="project" value="UniProtKB-SubCell"/>
</dbReference>
<name>A0A0U1LUT6_TALIS</name>
<dbReference type="InterPro" id="IPR050613">
    <property type="entry name" value="Sec_Metabolite_Reg"/>
</dbReference>
<dbReference type="PANTHER" id="PTHR31001">
    <property type="entry name" value="UNCHARACTERIZED TRANSCRIPTIONAL REGULATORY PROTEIN"/>
    <property type="match status" value="1"/>
</dbReference>
<dbReference type="Pfam" id="PF08386">
    <property type="entry name" value="Abhydrolase_4"/>
    <property type="match status" value="1"/>
</dbReference>
<dbReference type="Proteomes" id="UP000054383">
    <property type="component" value="Unassembled WGS sequence"/>
</dbReference>
<keyword evidence="8" id="KW-1185">Reference proteome</keyword>
<organism evidence="7 8">
    <name type="scientific">Talaromyces islandicus</name>
    <name type="common">Penicillium islandicum</name>
    <dbReference type="NCBI Taxonomy" id="28573"/>
    <lineage>
        <taxon>Eukaryota</taxon>
        <taxon>Fungi</taxon>
        <taxon>Dikarya</taxon>
        <taxon>Ascomycota</taxon>
        <taxon>Pezizomycotina</taxon>
        <taxon>Eurotiomycetes</taxon>
        <taxon>Eurotiomycetidae</taxon>
        <taxon>Eurotiales</taxon>
        <taxon>Trichocomaceae</taxon>
        <taxon>Talaromyces</taxon>
        <taxon>Talaromyces sect. Islandici</taxon>
    </lineage>
</organism>
<dbReference type="SMART" id="SM00906">
    <property type="entry name" value="Fungal_trans"/>
    <property type="match status" value="1"/>
</dbReference>
<proteinExistence type="predicted"/>
<keyword evidence="4" id="KW-0539">Nucleus</keyword>
<dbReference type="InterPro" id="IPR013595">
    <property type="entry name" value="Pept_S33_TAP-like_C"/>
</dbReference>
<dbReference type="Gene3D" id="3.40.50.1820">
    <property type="entry name" value="alpha/beta hydrolase"/>
    <property type="match status" value="1"/>
</dbReference>
<dbReference type="GO" id="GO:0003677">
    <property type="term" value="F:DNA binding"/>
    <property type="evidence" value="ECO:0007669"/>
    <property type="project" value="InterPro"/>
</dbReference>
<gene>
    <name evidence="7" type="ORF">PISL3812_03998</name>
</gene>
<dbReference type="OrthoDB" id="425534at2759"/>
<sequence length="1275" mass="141522">MKGLRNSSASHDRRYGFHYYLALATTTVAIAIVFYLQQPFPWPRLLNSQGPSATKSSSTFTWNEIVPSSEIEYHDCFNGFQCARLLVPMDYHRQDGLGNEFSIAIARLPAKVPVTDHRYGGAVLINPGGPGGSGVEQALVSGRHLQTIVDASINPSQEASNETNTLYFDIVGFDPRGVNNTTPGFSCFPDIFSQRNFELQAEADGMLGSSAASLMRNWQRNLALTQSCSENLLYRDPDGGGEATGEHVNTSPVARDMLEITERHAEWREKQGIKEQKIVDKLMGYDRNQSIAKRTIWKRGQEKIHYWGRSYGTVLGATFAAMFPDRISRAVLDGVVDLDKYYTGVGVNSVVNADEIFDRFFYYCHEAGPLACPFYTSGGPDSIKSAYYNVEARILNESLPVPASATRGPEVITWTDLKTIQRISVYQPLIVFPTFARFLAELTKNNGSSMAEFKQRNRQPSCVSEECLRSGLWSQECTGHPGAYSTRAIFCTDIGQTLGDYWASFFLDCAGWQPTAKWKFGGPYSGNTSHPLLFVSTSLDPVTPLASAKKMSKNFPRSIVLEQQSEGHTTASAPSLCVAKLIRNYFQTGQLPDADTICPSDVKPLIGIPSDNGSDIQLAGLSKDDRPFQLCLLNRVGKGSLPGGIASQQHVLPVGPARSNAIESTPVKIALRTKIYGLNDTPYRGETHWSAVVKELSPNIGVLPDEAALTTEYSFGDDSSSRAISSLQKDLLGDLPSRKAIDELLKVFFDPSGPAGPSLFICHKPSFLRQYESFWQQPSRAPISWLGLLFSMLYLTTEAYLTYIDGVMATLKTAVITQDQAATYKTRAVQCISNVSTQQPTQTLQTMILLSISGFITQAENSVNPIAAMVRAAVRMGLHRDPVHFPNISAFEGEIRRRIWSMVRGMDALTSFHLGLPTTIRSNETDTGLPSSLHETDLYEGMLQLPPERPLSEMIDNGYGVVKMRILDVIAKIIENIHSLADKDEKANRMQELAKKLHDIRLSLPSHLQFHSWEAAMVGNPYICLQRVQLDVLYHQGICVLHKRYIRNTADVDVQSALIFKAKCVQSAMALLSHQQNSYEEMQPGRYLQYQRWYGPQPFGDSFFLPAIIMCLYLQENCFMSGYSSRRLLVPSMMDSDLPTASEVLQALDTSRLIWKAAPKSAPARRIARILGIVIEHFSPGSSCVIESHRTRPYPSPQSFDVEGDAFFRPSTAESRPIQQMVSNNVTHPHQLSETINLLAPDFDWNSLDSYVQGLTGSFEDSIRGVFSTPGFDDS</sequence>
<dbReference type="SUPFAM" id="SSF53474">
    <property type="entry name" value="alpha/beta-Hydrolases"/>
    <property type="match status" value="2"/>
</dbReference>
<keyword evidence="3" id="KW-0804">Transcription</keyword>
<dbReference type="AlphaFoldDB" id="A0A0U1LUT6"/>
<keyword evidence="5" id="KW-1133">Transmembrane helix</keyword>
<dbReference type="STRING" id="28573.A0A0U1LUT6"/>
<dbReference type="CDD" id="cd12148">
    <property type="entry name" value="fungal_TF_MHR"/>
    <property type="match status" value="1"/>
</dbReference>